<dbReference type="KEGG" id="pko:PKOR_14265"/>
<reference evidence="2 4" key="1">
    <citation type="journal article" date="2015" name="Sci. Rep.">
        <title>Unraveling adaptation of Pontibacter korlensis to radiation and infertility in desert through complete genome and comparative transcriptomic analysis.</title>
        <authorList>
            <person name="Dai J."/>
            <person name="Dai W."/>
            <person name="Qiu C."/>
            <person name="Yang Z."/>
            <person name="Zhang Y."/>
            <person name="Zhou M."/>
            <person name="Zhang L."/>
            <person name="Fang C."/>
            <person name="Gao Q."/>
            <person name="Yang Q."/>
            <person name="Li X."/>
            <person name="Wang Z."/>
            <person name="Wang Z."/>
            <person name="Jia Z."/>
            <person name="Chen X."/>
        </authorList>
    </citation>
    <scope>NUCLEOTIDE SEQUENCE [LARGE SCALE GENOMIC DNA]</scope>
    <source>
        <strain evidence="2 4">X14-1T</strain>
    </source>
</reference>
<organism evidence="2 4">
    <name type="scientific">Pontibacter korlensis</name>
    <dbReference type="NCBI Taxonomy" id="400092"/>
    <lineage>
        <taxon>Bacteria</taxon>
        <taxon>Pseudomonadati</taxon>
        <taxon>Bacteroidota</taxon>
        <taxon>Cytophagia</taxon>
        <taxon>Cytophagales</taxon>
        <taxon>Hymenobacteraceae</taxon>
        <taxon>Pontibacter</taxon>
    </lineage>
</organism>
<dbReference type="EMBL" id="CP009621">
    <property type="protein sequence ID" value="AKD04046.1"/>
    <property type="molecule type" value="Genomic_DNA"/>
</dbReference>
<proteinExistence type="predicted"/>
<sequence>MSLSLGACTQARQKPSPTLLHTFNLAFYTDNDERAGLLKCMRILAADGSTLDLPFSSGLAAAYGTHSNHLLHHGDA</sequence>
<keyword evidence="4" id="KW-1185">Reference proteome</keyword>
<dbReference type="STRING" id="400092.PKOR_02490"/>
<dbReference type="Proteomes" id="UP000033109">
    <property type="component" value="Chromosome"/>
</dbReference>
<dbReference type="PATRIC" id="fig|400092.3.peg.1640"/>
<gene>
    <name evidence="1" type="ORF">PKOR_02490</name>
    <name evidence="2" type="ORF">PKOR_07400</name>
    <name evidence="3" type="ORF">PKOR_14265</name>
</gene>
<accession>A0A0E3UW11</accession>
<dbReference type="HOGENOM" id="CLU_2651359_0_0_10"/>
<dbReference type="EMBL" id="CP009621">
    <property type="protein sequence ID" value="AKD02982.1"/>
    <property type="molecule type" value="Genomic_DNA"/>
</dbReference>
<evidence type="ECO:0000313" key="4">
    <source>
        <dbReference type="Proteomes" id="UP000033109"/>
    </source>
</evidence>
<dbReference type="AlphaFoldDB" id="A0A0E3UW11"/>
<evidence type="ECO:0000313" key="1">
    <source>
        <dbReference type="EMBL" id="AKD02206.1"/>
    </source>
</evidence>
<dbReference type="KEGG" id="pko:PKOR_07400"/>
<protein>
    <submittedName>
        <fullName evidence="2">Uncharacterized protein</fullName>
    </submittedName>
</protein>
<dbReference type="EMBL" id="CP009621">
    <property type="protein sequence ID" value="AKD02206.1"/>
    <property type="molecule type" value="Genomic_DNA"/>
</dbReference>
<evidence type="ECO:0000313" key="3">
    <source>
        <dbReference type="EMBL" id="AKD04046.1"/>
    </source>
</evidence>
<dbReference type="KEGG" id="pko:PKOR_02490"/>
<name>A0A0E3UW11_9BACT</name>
<evidence type="ECO:0000313" key="2">
    <source>
        <dbReference type="EMBL" id="AKD02982.1"/>
    </source>
</evidence>